<gene>
    <name evidence="2" type="ORF">ACJ73_06148</name>
</gene>
<dbReference type="EMBL" id="LGTZ01001038">
    <property type="protein sequence ID" value="OJD22505.1"/>
    <property type="molecule type" value="Genomic_DNA"/>
</dbReference>
<dbReference type="AlphaFoldDB" id="A0A1J9Q1R0"/>
<protein>
    <submittedName>
        <fullName evidence="2">Uncharacterized protein</fullName>
    </submittedName>
</protein>
<feature type="region of interest" description="Disordered" evidence="1">
    <location>
        <begin position="296"/>
        <end position="335"/>
    </location>
</feature>
<feature type="compositionally biased region" description="Polar residues" evidence="1">
    <location>
        <begin position="315"/>
        <end position="332"/>
    </location>
</feature>
<dbReference type="OrthoDB" id="4189618at2759"/>
<evidence type="ECO:0000313" key="2">
    <source>
        <dbReference type="EMBL" id="OJD22505.1"/>
    </source>
</evidence>
<proteinExistence type="predicted"/>
<accession>A0A1J9Q1R0</accession>
<sequence length="458" mass="51367">MAHQISQRLRRVADEIDIFVTVHGDRPIEKLLDDGKFAHSLLELSENLPEEWKKILRARESRNPLRTSLKGGGKPEGCAELSESVREIIWKWFDHPEQFITIGDDNSIALVAVAPFDPIVHLMLKIGDEIILNEVRWRAGSMFMADLAARFNTEAPDIAEILIQSKLLSPEYREAFSSRLPVWVSAGSKYNIIAQKLGGKGNVIYLPYLGRTMLVPSILHHKAFIDWLHSRYETHFRPTGIDATATIHLLRNVPRAASVEWKGRTAHDIIGSVFKHLWSKTPSMVIIPHNNVQFGAKRKKYQTKQPRVRKRKNGGAQNPMNQCPSPTGNDSASPGVEVAQVDTNITDYTDGIPSQSQQPARLNILADTASCRLYSEAHARNSASESTERAGQNRWCDPHVAQDLTNYDGATLRDSSPPVTMTDDGTYASFYEHDPFLFTTTWNCDPAFSAIDPVFGNF</sequence>
<keyword evidence="3" id="KW-1185">Reference proteome</keyword>
<evidence type="ECO:0000313" key="3">
    <source>
        <dbReference type="Proteomes" id="UP000242791"/>
    </source>
</evidence>
<comment type="caution">
    <text evidence="2">The sequence shown here is derived from an EMBL/GenBank/DDBJ whole genome shotgun (WGS) entry which is preliminary data.</text>
</comment>
<feature type="compositionally biased region" description="Basic residues" evidence="1">
    <location>
        <begin position="296"/>
        <end position="313"/>
    </location>
</feature>
<evidence type="ECO:0000256" key="1">
    <source>
        <dbReference type="SAM" id="MobiDB-lite"/>
    </source>
</evidence>
<organism evidence="2 3">
    <name type="scientific">Blastomyces percursus</name>
    <dbReference type="NCBI Taxonomy" id="1658174"/>
    <lineage>
        <taxon>Eukaryota</taxon>
        <taxon>Fungi</taxon>
        <taxon>Dikarya</taxon>
        <taxon>Ascomycota</taxon>
        <taxon>Pezizomycotina</taxon>
        <taxon>Eurotiomycetes</taxon>
        <taxon>Eurotiomycetidae</taxon>
        <taxon>Onygenales</taxon>
        <taxon>Ajellomycetaceae</taxon>
        <taxon>Blastomyces</taxon>
    </lineage>
</organism>
<name>A0A1J9Q1R0_9EURO</name>
<dbReference type="VEuPathDB" id="FungiDB:ACJ73_06148"/>
<reference evidence="2 3" key="1">
    <citation type="submission" date="2015-08" db="EMBL/GenBank/DDBJ databases">
        <title>Emmonsia species relationships and genome sequence.</title>
        <authorList>
            <person name="Cuomo C.A."/>
            <person name="Schwartz I.S."/>
            <person name="Kenyon C."/>
            <person name="De Hoog G.S."/>
            <person name="Govender N.P."/>
            <person name="Botha A."/>
            <person name="Moreno L."/>
            <person name="De Vries M."/>
            <person name="Munoz J.F."/>
            <person name="Stielow J.B."/>
        </authorList>
    </citation>
    <scope>NUCLEOTIDE SEQUENCE [LARGE SCALE GENOMIC DNA]</scope>
    <source>
        <strain evidence="2 3">EI222</strain>
    </source>
</reference>
<dbReference type="Proteomes" id="UP000242791">
    <property type="component" value="Unassembled WGS sequence"/>
</dbReference>